<feature type="transmembrane region" description="Helical" evidence="1">
    <location>
        <begin position="104"/>
        <end position="124"/>
    </location>
</feature>
<dbReference type="VEuPathDB" id="HostDB:GeneID_118666440"/>
<keyword evidence="3" id="KW-1185">Reference proteome</keyword>
<comment type="caution">
    <text evidence="2">The sequence shown here is derived from an EMBL/GenBank/DDBJ whole genome shotgun (WGS) entry which is preliminary data.</text>
</comment>
<evidence type="ECO:0000256" key="1">
    <source>
        <dbReference type="SAM" id="Phobius"/>
    </source>
</evidence>
<keyword evidence="1" id="KW-1133">Transmembrane helix</keyword>
<keyword evidence="1" id="KW-0472">Membrane</keyword>
<name>A0A7J7V3Y3_MYOMY</name>
<accession>A0A7J7V3Y3</accession>
<evidence type="ECO:0000313" key="3">
    <source>
        <dbReference type="Proteomes" id="UP000527355"/>
    </source>
</evidence>
<protein>
    <submittedName>
        <fullName evidence="2">Leucine rich repeat containing 4</fullName>
    </submittedName>
</protein>
<proteinExistence type="predicted"/>
<dbReference type="Proteomes" id="UP000527355">
    <property type="component" value="Unassembled WGS sequence"/>
</dbReference>
<keyword evidence="1" id="KW-0812">Transmembrane</keyword>
<dbReference type="AlphaFoldDB" id="A0A7J7V3Y3"/>
<gene>
    <name evidence="2" type="ORF">mMyoMyo1_012494</name>
</gene>
<organism evidence="2 3">
    <name type="scientific">Myotis myotis</name>
    <name type="common">Greater mouse-eared bat</name>
    <name type="synonym">Vespertilio myotis</name>
    <dbReference type="NCBI Taxonomy" id="51298"/>
    <lineage>
        <taxon>Eukaryota</taxon>
        <taxon>Metazoa</taxon>
        <taxon>Chordata</taxon>
        <taxon>Craniata</taxon>
        <taxon>Vertebrata</taxon>
        <taxon>Euteleostomi</taxon>
        <taxon>Mammalia</taxon>
        <taxon>Eutheria</taxon>
        <taxon>Laurasiatheria</taxon>
        <taxon>Chiroptera</taxon>
        <taxon>Yangochiroptera</taxon>
        <taxon>Vespertilionidae</taxon>
        <taxon>Myotis</taxon>
    </lineage>
</organism>
<dbReference type="EMBL" id="JABWUV010000011">
    <property type="protein sequence ID" value="KAF6319804.1"/>
    <property type="molecule type" value="Genomic_DNA"/>
</dbReference>
<reference evidence="2 3" key="1">
    <citation type="journal article" date="2020" name="Nature">
        <title>Six reference-quality genomes reveal evolution of bat adaptations.</title>
        <authorList>
            <person name="Jebb D."/>
            <person name="Huang Z."/>
            <person name="Pippel M."/>
            <person name="Hughes G.M."/>
            <person name="Lavrichenko K."/>
            <person name="Devanna P."/>
            <person name="Winkler S."/>
            <person name="Jermiin L.S."/>
            <person name="Skirmuntt E.C."/>
            <person name="Katzourakis A."/>
            <person name="Burkitt-Gray L."/>
            <person name="Ray D.A."/>
            <person name="Sullivan K.A.M."/>
            <person name="Roscito J.G."/>
            <person name="Kirilenko B.M."/>
            <person name="Davalos L.M."/>
            <person name="Corthals A.P."/>
            <person name="Power M.L."/>
            <person name="Jones G."/>
            <person name="Ransome R.D."/>
            <person name="Dechmann D.K.N."/>
            <person name="Locatelli A.G."/>
            <person name="Puechmaille S.J."/>
            <person name="Fedrigo O."/>
            <person name="Jarvis E.D."/>
            <person name="Hiller M."/>
            <person name="Vernes S.C."/>
            <person name="Myers E.W."/>
            <person name="Teeling E.C."/>
        </authorList>
    </citation>
    <scope>NUCLEOTIDE SEQUENCE [LARGE SCALE GENOMIC DNA]</scope>
    <source>
        <strain evidence="2">MMyoMyo1</strain>
        <tissue evidence="2">Flight muscle</tissue>
    </source>
</reference>
<evidence type="ECO:0000313" key="2">
    <source>
        <dbReference type="EMBL" id="KAF6319804.1"/>
    </source>
</evidence>
<sequence length="177" mass="18851">MVTNVAGNSNASAYLNVSTAELNTSNYSFFTTVTVETTEISPEDTTRKYKLVPTTSTGYQPAYTTSTTVLIQTTRVPKQVAVPATDTNDKMQTSLDEVMKTTKIIIGCFVAVTLLAAAMLIVFYKLRKRHQQRSTVTAARTVEIIQVDEDIPAAASSAATAAPSGVSGLASADCRAT</sequence>